<accession>A0AAE1F6R4</accession>
<protein>
    <submittedName>
        <fullName evidence="1">Uncharacterized protein</fullName>
    </submittedName>
</protein>
<name>A0AAE1F6R4_PETCI</name>
<comment type="caution">
    <text evidence="1">The sequence shown here is derived from an EMBL/GenBank/DDBJ whole genome shotgun (WGS) entry which is preliminary data.</text>
</comment>
<dbReference type="AlphaFoldDB" id="A0AAE1F6R4"/>
<organism evidence="1 2">
    <name type="scientific">Petrolisthes cinctipes</name>
    <name type="common">Flat porcelain crab</name>
    <dbReference type="NCBI Taxonomy" id="88211"/>
    <lineage>
        <taxon>Eukaryota</taxon>
        <taxon>Metazoa</taxon>
        <taxon>Ecdysozoa</taxon>
        <taxon>Arthropoda</taxon>
        <taxon>Crustacea</taxon>
        <taxon>Multicrustacea</taxon>
        <taxon>Malacostraca</taxon>
        <taxon>Eumalacostraca</taxon>
        <taxon>Eucarida</taxon>
        <taxon>Decapoda</taxon>
        <taxon>Pleocyemata</taxon>
        <taxon>Anomura</taxon>
        <taxon>Galatheoidea</taxon>
        <taxon>Porcellanidae</taxon>
        <taxon>Petrolisthes</taxon>
    </lineage>
</organism>
<proteinExistence type="predicted"/>
<keyword evidence="2" id="KW-1185">Reference proteome</keyword>
<dbReference type="EMBL" id="JAWQEG010003093">
    <property type="protein sequence ID" value="KAK3868040.1"/>
    <property type="molecule type" value="Genomic_DNA"/>
</dbReference>
<reference evidence="1" key="1">
    <citation type="submission" date="2023-10" db="EMBL/GenBank/DDBJ databases">
        <title>Genome assemblies of two species of porcelain crab, Petrolisthes cinctipes and Petrolisthes manimaculis (Anomura: Porcellanidae).</title>
        <authorList>
            <person name="Angst P."/>
        </authorList>
    </citation>
    <scope>NUCLEOTIDE SEQUENCE</scope>
    <source>
        <strain evidence="1">PB745_01</strain>
        <tissue evidence="1">Gill</tissue>
    </source>
</reference>
<evidence type="ECO:0000313" key="1">
    <source>
        <dbReference type="EMBL" id="KAK3868040.1"/>
    </source>
</evidence>
<sequence length="109" mass="11772">MSQQCFVVSIKGNESAVFRGQLKGGVMSQQCSVVSRRGNDSAILRGQQRGYQLSRVSIEGIQEHTRTPGLIRVAKFHGCQQKGRGGAGRVVLGQVNGASEGQWSAWGRK</sequence>
<evidence type="ECO:0000313" key="2">
    <source>
        <dbReference type="Proteomes" id="UP001286313"/>
    </source>
</evidence>
<dbReference type="Proteomes" id="UP001286313">
    <property type="component" value="Unassembled WGS sequence"/>
</dbReference>
<gene>
    <name evidence="1" type="ORF">Pcinc_026546</name>
</gene>